<feature type="transmembrane region" description="Helical" evidence="1">
    <location>
        <begin position="102"/>
        <end position="125"/>
    </location>
</feature>
<feature type="transmembrane region" description="Helical" evidence="1">
    <location>
        <begin position="145"/>
        <end position="170"/>
    </location>
</feature>
<evidence type="ECO:0000313" key="3">
    <source>
        <dbReference type="Proteomes" id="UP000714915"/>
    </source>
</evidence>
<sequence length="191" mass="20739">MKKTIFVSQIILIIFVFSLIFFRGTFKVDAQAGCLPESCKVKGGYLPNFTCINEKIVNPQSDCCIDKCAGEGESEVPEEYAPLFSFFGATFAVTKDQQIPTLINLAITTALGFASVYALVMGIYQGAYVRSKATDPETIEQTNKVITSLILGFILAWGFIVIMQVVANLIGLGSLQNLELVGDSGQTITIE</sequence>
<keyword evidence="1" id="KW-0472">Membrane</keyword>
<comment type="caution">
    <text evidence="2">The sequence shown here is derived from an EMBL/GenBank/DDBJ whole genome shotgun (WGS) entry which is preliminary data.</text>
</comment>
<dbReference type="Proteomes" id="UP000714915">
    <property type="component" value="Unassembled WGS sequence"/>
</dbReference>
<keyword evidence="1" id="KW-0812">Transmembrane</keyword>
<dbReference type="AlphaFoldDB" id="A0A955LAH0"/>
<protein>
    <submittedName>
        <fullName evidence="2">Uncharacterized protein</fullName>
    </submittedName>
</protein>
<gene>
    <name evidence="2" type="ORF">KC669_04005</name>
</gene>
<name>A0A955LAH0_9BACT</name>
<reference evidence="2" key="2">
    <citation type="journal article" date="2021" name="Microbiome">
        <title>Successional dynamics and alternative stable states in a saline activated sludge microbial community over 9 years.</title>
        <authorList>
            <person name="Wang Y."/>
            <person name="Ye J."/>
            <person name="Ju F."/>
            <person name="Liu L."/>
            <person name="Boyd J.A."/>
            <person name="Deng Y."/>
            <person name="Parks D.H."/>
            <person name="Jiang X."/>
            <person name="Yin X."/>
            <person name="Woodcroft B.J."/>
            <person name="Tyson G.W."/>
            <person name="Hugenholtz P."/>
            <person name="Polz M.F."/>
            <person name="Zhang T."/>
        </authorList>
    </citation>
    <scope>NUCLEOTIDE SEQUENCE</scope>
    <source>
        <strain evidence="2">HKST-UBA09</strain>
    </source>
</reference>
<keyword evidence="1" id="KW-1133">Transmembrane helix</keyword>
<dbReference type="EMBL" id="JAGQLF010000059">
    <property type="protein sequence ID" value="MCA9387170.1"/>
    <property type="molecule type" value="Genomic_DNA"/>
</dbReference>
<evidence type="ECO:0000256" key="1">
    <source>
        <dbReference type="SAM" id="Phobius"/>
    </source>
</evidence>
<proteinExistence type="predicted"/>
<feature type="transmembrane region" description="Helical" evidence="1">
    <location>
        <begin position="6"/>
        <end position="22"/>
    </location>
</feature>
<evidence type="ECO:0000313" key="2">
    <source>
        <dbReference type="EMBL" id="MCA9387170.1"/>
    </source>
</evidence>
<organism evidence="2 3">
    <name type="scientific">Candidatus Dojkabacteria bacterium</name>
    <dbReference type="NCBI Taxonomy" id="2099670"/>
    <lineage>
        <taxon>Bacteria</taxon>
        <taxon>Candidatus Dojkabacteria</taxon>
    </lineage>
</organism>
<reference evidence="2" key="1">
    <citation type="submission" date="2020-04" db="EMBL/GenBank/DDBJ databases">
        <authorList>
            <person name="Zhang T."/>
        </authorList>
    </citation>
    <scope>NUCLEOTIDE SEQUENCE</scope>
    <source>
        <strain evidence="2">HKST-UBA09</strain>
    </source>
</reference>
<accession>A0A955LAH0</accession>